<organism evidence="1 2">
    <name type="scientific">Ammoniphilus resinae</name>
    <dbReference type="NCBI Taxonomy" id="861532"/>
    <lineage>
        <taxon>Bacteria</taxon>
        <taxon>Bacillati</taxon>
        <taxon>Bacillota</taxon>
        <taxon>Bacilli</taxon>
        <taxon>Bacillales</taxon>
        <taxon>Paenibacillaceae</taxon>
        <taxon>Aneurinibacillus group</taxon>
        <taxon>Ammoniphilus</taxon>
    </lineage>
</organism>
<dbReference type="Proteomes" id="UP001519343">
    <property type="component" value="Unassembled WGS sequence"/>
</dbReference>
<evidence type="ECO:0008006" key="3">
    <source>
        <dbReference type="Google" id="ProtNLM"/>
    </source>
</evidence>
<reference evidence="1 2" key="1">
    <citation type="submission" date="2021-03" db="EMBL/GenBank/DDBJ databases">
        <title>Genomic Encyclopedia of Type Strains, Phase IV (KMG-IV): sequencing the most valuable type-strain genomes for metagenomic binning, comparative biology and taxonomic classification.</title>
        <authorList>
            <person name="Goeker M."/>
        </authorList>
    </citation>
    <scope>NUCLEOTIDE SEQUENCE [LARGE SCALE GENOMIC DNA]</scope>
    <source>
        <strain evidence="1 2">DSM 24738</strain>
    </source>
</reference>
<protein>
    <recommendedName>
        <fullName evidence="3">Small CPxCG-related zinc finger protein</fullName>
    </recommendedName>
</protein>
<keyword evidence="2" id="KW-1185">Reference proteome</keyword>
<accession>A0ABS4GU69</accession>
<proteinExistence type="predicted"/>
<evidence type="ECO:0000313" key="1">
    <source>
        <dbReference type="EMBL" id="MBP1933801.1"/>
    </source>
</evidence>
<comment type="caution">
    <text evidence="1">The sequence shown here is derived from an EMBL/GenBank/DDBJ whole genome shotgun (WGS) entry which is preliminary data.</text>
</comment>
<dbReference type="RefSeq" id="WP_209811809.1">
    <property type="nucleotide sequence ID" value="NZ_JAGGKT010000013.1"/>
</dbReference>
<dbReference type="EMBL" id="JAGGKT010000013">
    <property type="protein sequence ID" value="MBP1933801.1"/>
    <property type="molecule type" value="Genomic_DNA"/>
</dbReference>
<name>A0ABS4GU69_9BACL</name>
<sequence>MGSYTCHYCDHPTESIHQVTFYQEQEEQNELLCDSCYEEWLMSLRE</sequence>
<gene>
    <name evidence="1" type="ORF">J2Z37_003814</name>
</gene>
<evidence type="ECO:0000313" key="2">
    <source>
        <dbReference type="Proteomes" id="UP001519343"/>
    </source>
</evidence>